<organism evidence="1">
    <name type="scientific">Rhizophora mucronata</name>
    <name type="common">Asiatic mangrove</name>
    <dbReference type="NCBI Taxonomy" id="61149"/>
    <lineage>
        <taxon>Eukaryota</taxon>
        <taxon>Viridiplantae</taxon>
        <taxon>Streptophyta</taxon>
        <taxon>Embryophyta</taxon>
        <taxon>Tracheophyta</taxon>
        <taxon>Spermatophyta</taxon>
        <taxon>Magnoliopsida</taxon>
        <taxon>eudicotyledons</taxon>
        <taxon>Gunneridae</taxon>
        <taxon>Pentapetalae</taxon>
        <taxon>rosids</taxon>
        <taxon>fabids</taxon>
        <taxon>Malpighiales</taxon>
        <taxon>Rhizophoraceae</taxon>
        <taxon>Rhizophora</taxon>
    </lineage>
</organism>
<accession>A0A2P2Q187</accession>
<protein>
    <submittedName>
        <fullName evidence="1">Uncharacterized protein</fullName>
    </submittedName>
</protein>
<reference evidence="1" key="1">
    <citation type="submission" date="2018-02" db="EMBL/GenBank/DDBJ databases">
        <title>Rhizophora mucronata_Transcriptome.</title>
        <authorList>
            <person name="Meera S.P."/>
            <person name="Sreeshan A."/>
            <person name="Augustine A."/>
        </authorList>
    </citation>
    <scope>NUCLEOTIDE SEQUENCE</scope>
    <source>
        <tissue evidence="1">Leaf</tissue>
    </source>
</reference>
<dbReference type="EMBL" id="GGEC01080276">
    <property type="protein sequence ID" value="MBX60760.1"/>
    <property type="molecule type" value="Transcribed_RNA"/>
</dbReference>
<name>A0A2P2Q187_RHIMU</name>
<sequence>MYLEQSKNS</sequence>
<proteinExistence type="predicted"/>
<evidence type="ECO:0000313" key="1">
    <source>
        <dbReference type="EMBL" id="MBX60760.1"/>
    </source>
</evidence>